<evidence type="ECO:0000313" key="2">
    <source>
        <dbReference type="Proteomes" id="UP000295543"/>
    </source>
</evidence>
<proteinExistence type="predicted"/>
<sequence length="157" mass="17110">MPVQHACTLHAPYVDSSSTRRDVALQGDARERQRAMHTYTLQAASLRTPHPHLRTARAQMLVGDRNLEGMLSSAVGDLETLIDVIGMDALVAMRQAEDARGPAWKRQARLVLVFDDASRADFIASLGHPNARYVIGSARDPQGDVLPDSRCVGPQAS</sequence>
<gene>
    <name evidence="1" type="ORF">E2F49_08010</name>
</gene>
<dbReference type="EMBL" id="SMTG01000002">
    <property type="protein sequence ID" value="TDK33914.1"/>
    <property type="molecule type" value="Genomic_DNA"/>
</dbReference>
<protein>
    <submittedName>
        <fullName evidence="1">Uncharacterized protein</fullName>
    </submittedName>
</protein>
<dbReference type="Proteomes" id="UP000295543">
    <property type="component" value="Unassembled WGS sequence"/>
</dbReference>
<evidence type="ECO:0000313" key="1">
    <source>
        <dbReference type="EMBL" id="TDK33914.1"/>
    </source>
</evidence>
<organism evidence="1 2">
    <name type="scientific">Luteimonas terrae</name>
    <dbReference type="NCBI Taxonomy" id="1530191"/>
    <lineage>
        <taxon>Bacteria</taxon>
        <taxon>Pseudomonadati</taxon>
        <taxon>Pseudomonadota</taxon>
        <taxon>Gammaproteobacteria</taxon>
        <taxon>Lysobacterales</taxon>
        <taxon>Lysobacteraceae</taxon>
        <taxon>Luteimonas</taxon>
    </lineage>
</organism>
<accession>A0A4R5UF15</accession>
<dbReference type="RefSeq" id="WP_133393309.1">
    <property type="nucleotide sequence ID" value="NZ_SMTG01000002.1"/>
</dbReference>
<dbReference type="AlphaFoldDB" id="A0A4R5UF15"/>
<reference evidence="1 2" key="1">
    <citation type="submission" date="2019-03" db="EMBL/GenBank/DDBJ databases">
        <title>Luteimonas zhaokaii sp.nov., isolated from the rectal contents of Plateau pika in Yushu, Qinghai Province, China.</title>
        <authorList>
            <person name="Zhang G."/>
        </authorList>
    </citation>
    <scope>NUCLEOTIDE SEQUENCE [LARGE SCALE GENOMIC DNA]</scope>
    <source>
        <strain evidence="1 2">THG-MD21</strain>
    </source>
</reference>
<name>A0A4R5UF15_9GAMM</name>
<dbReference type="OrthoDB" id="9841612at2"/>
<keyword evidence="2" id="KW-1185">Reference proteome</keyword>
<comment type="caution">
    <text evidence="1">The sequence shown here is derived from an EMBL/GenBank/DDBJ whole genome shotgun (WGS) entry which is preliminary data.</text>
</comment>